<feature type="domain" description="CheW-like" evidence="1">
    <location>
        <begin position="6"/>
        <end position="146"/>
    </location>
</feature>
<dbReference type="InterPro" id="IPR039315">
    <property type="entry name" value="CheW"/>
</dbReference>
<dbReference type="SUPFAM" id="SSF50341">
    <property type="entry name" value="CheW-like"/>
    <property type="match status" value="1"/>
</dbReference>
<dbReference type="PROSITE" id="PS50851">
    <property type="entry name" value="CHEW"/>
    <property type="match status" value="1"/>
</dbReference>
<dbReference type="PANTHER" id="PTHR22617:SF23">
    <property type="entry name" value="CHEMOTAXIS PROTEIN CHEW"/>
    <property type="match status" value="1"/>
</dbReference>
<dbReference type="InterPro" id="IPR036061">
    <property type="entry name" value="CheW-like_dom_sf"/>
</dbReference>
<reference evidence="3" key="1">
    <citation type="journal article" date="2019" name="Int. J. Syst. Evol. Microbiol.">
        <title>The Global Catalogue of Microorganisms (GCM) 10K type strain sequencing project: providing services to taxonomists for standard genome sequencing and annotation.</title>
        <authorList>
            <consortium name="The Broad Institute Genomics Platform"/>
            <consortium name="The Broad Institute Genome Sequencing Center for Infectious Disease"/>
            <person name="Wu L."/>
            <person name="Ma J."/>
        </authorList>
    </citation>
    <scope>NUCLEOTIDE SEQUENCE [LARGE SCALE GENOMIC DNA]</scope>
    <source>
        <strain evidence="3">CCUG 55074</strain>
    </source>
</reference>
<dbReference type="InterPro" id="IPR002545">
    <property type="entry name" value="CheW-lke_dom"/>
</dbReference>
<dbReference type="Gene3D" id="2.30.30.40">
    <property type="entry name" value="SH3 Domains"/>
    <property type="match status" value="1"/>
</dbReference>
<gene>
    <name evidence="2" type="ORF">ACFQ27_02170</name>
</gene>
<dbReference type="RefSeq" id="WP_374347736.1">
    <property type="nucleotide sequence ID" value="NZ_JBHTLQ010000003.1"/>
</dbReference>
<evidence type="ECO:0000313" key="3">
    <source>
        <dbReference type="Proteomes" id="UP001597216"/>
    </source>
</evidence>
<organism evidence="2 3">
    <name type="scientific">Phenylobacterium conjunctum</name>
    <dbReference type="NCBI Taxonomy" id="1298959"/>
    <lineage>
        <taxon>Bacteria</taxon>
        <taxon>Pseudomonadati</taxon>
        <taxon>Pseudomonadota</taxon>
        <taxon>Alphaproteobacteria</taxon>
        <taxon>Caulobacterales</taxon>
        <taxon>Caulobacteraceae</taxon>
        <taxon>Phenylobacterium</taxon>
    </lineage>
</organism>
<protein>
    <submittedName>
        <fullName evidence="2">Chemotaxis protein CheW</fullName>
    </submittedName>
</protein>
<comment type="caution">
    <text evidence="2">The sequence shown here is derived from an EMBL/GenBank/DDBJ whole genome shotgun (WGS) entry which is preliminary data.</text>
</comment>
<name>A0ABW3SYI6_9CAUL</name>
<proteinExistence type="predicted"/>
<dbReference type="Proteomes" id="UP001597216">
    <property type="component" value="Unassembled WGS sequence"/>
</dbReference>
<accession>A0ABW3SYI6</accession>
<evidence type="ECO:0000313" key="2">
    <source>
        <dbReference type="EMBL" id="MFD1189370.1"/>
    </source>
</evidence>
<dbReference type="SMART" id="SM00260">
    <property type="entry name" value="CheW"/>
    <property type="match status" value="1"/>
</dbReference>
<evidence type="ECO:0000259" key="1">
    <source>
        <dbReference type="PROSITE" id="PS50851"/>
    </source>
</evidence>
<dbReference type="Pfam" id="PF01584">
    <property type="entry name" value="CheW"/>
    <property type="match status" value="1"/>
</dbReference>
<dbReference type="Gene3D" id="2.40.50.180">
    <property type="entry name" value="CheA-289, Domain 4"/>
    <property type="match status" value="1"/>
</dbReference>
<keyword evidence="3" id="KW-1185">Reference proteome</keyword>
<dbReference type="PANTHER" id="PTHR22617">
    <property type="entry name" value="CHEMOTAXIS SENSOR HISTIDINE KINASE-RELATED"/>
    <property type="match status" value="1"/>
</dbReference>
<sequence length="151" mass="16079">MSDENLLEMISFLVNGQAFCLDVSVIREIRGWTPATPLPMSPPEVRGVINLRGVIMPVVDLKARLDQGLTEPSSRHVIIVMQLGDRQAGLLVEAVQETFKISRSELQAPPSLSDPAVIGLVSSILSLGGRLVSVVDPYALLPDAALAVAAA</sequence>
<dbReference type="EMBL" id="JBHTLQ010000003">
    <property type="protein sequence ID" value="MFD1189370.1"/>
    <property type="molecule type" value="Genomic_DNA"/>
</dbReference>